<dbReference type="InParanoid" id="K2RFB2"/>
<protein>
    <submittedName>
        <fullName evidence="1">Uncharacterized protein</fullName>
    </submittedName>
</protein>
<organism evidence="1 2">
    <name type="scientific">Macrophomina phaseolina (strain MS6)</name>
    <name type="common">Charcoal rot fungus</name>
    <dbReference type="NCBI Taxonomy" id="1126212"/>
    <lineage>
        <taxon>Eukaryota</taxon>
        <taxon>Fungi</taxon>
        <taxon>Dikarya</taxon>
        <taxon>Ascomycota</taxon>
        <taxon>Pezizomycotina</taxon>
        <taxon>Dothideomycetes</taxon>
        <taxon>Dothideomycetes incertae sedis</taxon>
        <taxon>Botryosphaeriales</taxon>
        <taxon>Botryosphaeriaceae</taxon>
        <taxon>Macrophomina</taxon>
    </lineage>
</organism>
<sequence length="123" mass="14490">MRTITIATAKRNRLRLILAHTHKQYQEIFCCCTCMNDSLRHERGAAESNDIRRMHASVHYASRSSVVEHVKTTLYSIVQSKDSRRDWHAEKACRCVKETIRCSYKTDRIYEINRGENGPEWFL</sequence>
<dbReference type="Proteomes" id="UP000007129">
    <property type="component" value="Unassembled WGS sequence"/>
</dbReference>
<name>K2RFB2_MACPH</name>
<dbReference type="EMBL" id="AHHD01000055">
    <property type="protein sequence ID" value="EKG21211.1"/>
    <property type="molecule type" value="Genomic_DNA"/>
</dbReference>
<dbReference type="HOGENOM" id="CLU_2015710_0_0_1"/>
<reference evidence="1 2" key="1">
    <citation type="journal article" date="2012" name="BMC Genomics">
        <title>Tools to kill: Genome of one of the most destructive plant pathogenic fungi Macrophomina phaseolina.</title>
        <authorList>
            <person name="Islam M.S."/>
            <person name="Haque M.S."/>
            <person name="Islam M.M."/>
            <person name="Emdad E.M."/>
            <person name="Halim A."/>
            <person name="Hossen Q.M.M."/>
            <person name="Hossain M.Z."/>
            <person name="Ahmed B."/>
            <person name="Rahim S."/>
            <person name="Rahman M.S."/>
            <person name="Alam M.M."/>
            <person name="Hou S."/>
            <person name="Wan X."/>
            <person name="Saito J.A."/>
            <person name="Alam M."/>
        </authorList>
    </citation>
    <scope>NUCLEOTIDE SEQUENCE [LARGE SCALE GENOMIC DNA]</scope>
    <source>
        <strain evidence="1 2">MS6</strain>
    </source>
</reference>
<evidence type="ECO:0000313" key="2">
    <source>
        <dbReference type="Proteomes" id="UP000007129"/>
    </source>
</evidence>
<comment type="caution">
    <text evidence="1">The sequence shown here is derived from an EMBL/GenBank/DDBJ whole genome shotgun (WGS) entry which is preliminary data.</text>
</comment>
<gene>
    <name evidence="1" type="ORF">MPH_01474</name>
</gene>
<proteinExistence type="predicted"/>
<dbReference type="VEuPathDB" id="FungiDB:MPH_01474"/>
<accession>K2RFB2</accession>
<dbReference type="AlphaFoldDB" id="K2RFB2"/>
<evidence type="ECO:0000313" key="1">
    <source>
        <dbReference type="EMBL" id="EKG21211.1"/>
    </source>
</evidence>